<evidence type="ECO:0000313" key="1">
    <source>
        <dbReference type="EMBL" id="CAM9174505.1"/>
    </source>
</evidence>
<reference evidence="1" key="1">
    <citation type="submission" date="2025-03" db="EMBL/GenBank/DDBJ databases">
        <authorList>
            <consortium name="ELIXIR-Norway"/>
            <consortium name="Elixir Norway"/>
        </authorList>
    </citation>
    <scope>NUCLEOTIDE SEQUENCE</scope>
</reference>
<sequence>PPPAPARPSWPDAGRRAPTVSSQPRLPSRTLFSRRNGRVGGKRRRARGVSSAPGCPGPCRGRGPPLRAGGAGADDTVAAGGRAAGGGRGSKAARASWPFSRPKSQRRRSEEGLPPAAGLPRERPGGRAVAAVLVSIVVSIPACHAGDRGSIPRRGGNTAFLVAA</sequence>
<evidence type="ECO:0000313" key="2">
    <source>
        <dbReference type="Proteomes" id="UP001162501"/>
    </source>
</evidence>
<proteinExistence type="predicted"/>
<organism evidence="1 2">
    <name type="scientific">Rangifer tarandus platyrhynchus</name>
    <name type="common">Svalbard reindeer</name>
    <dbReference type="NCBI Taxonomy" id="3082113"/>
    <lineage>
        <taxon>Eukaryota</taxon>
        <taxon>Metazoa</taxon>
        <taxon>Chordata</taxon>
        <taxon>Craniata</taxon>
        <taxon>Vertebrata</taxon>
        <taxon>Euteleostomi</taxon>
        <taxon>Mammalia</taxon>
        <taxon>Eutheria</taxon>
        <taxon>Laurasiatheria</taxon>
        <taxon>Artiodactyla</taxon>
        <taxon>Ruminantia</taxon>
        <taxon>Pecora</taxon>
        <taxon>Cervidae</taxon>
        <taxon>Odocoileinae</taxon>
        <taxon>Rangifer</taxon>
    </lineage>
</organism>
<feature type="non-terminal residue" evidence="1">
    <location>
        <position position="1"/>
    </location>
</feature>
<comment type="caution">
    <text evidence="1">The sequence shown here is derived from an EMBL/GenBank/DDBJ whole genome shotgun (WGS) entry which is preliminary data.</text>
</comment>
<gene>
    <name evidence="1" type="ORF">MRATA1EN22A_LOCUS29425</name>
</gene>
<dbReference type="Proteomes" id="UP001162501">
    <property type="component" value="Unassembled WGS sequence"/>
</dbReference>
<feature type="non-terminal residue" evidence="1">
    <location>
        <position position="164"/>
    </location>
</feature>
<accession>A0ACB1KFU0</accession>
<name>A0ACB1KFU0_RANTA</name>
<dbReference type="EMBL" id="CATOBB020000584">
    <property type="protein sequence ID" value="CAM9174505.1"/>
    <property type="molecule type" value="Genomic_DNA"/>
</dbReference>
<protein>
    <submittedName>
        <fullName evidence="1">Uncharacterized protein</fullName>
    </submittedName>
</protein>